<dbReference type="SMART" id="SM00220">
    <property type="entry name" value="S_TKc"/>
    <property type="match status" value="1"/>
</dbReference>
<proteinExistence type="inferred from homology"/>
<evidence type="ECO:0000256" key="7">
    <source>
        <dbReference type="ARBA" id="ARBA00022840"/>
    </source>
</evidence>
<keyword evidence="13" id="KW-1185">Reference proteome</keyword>
<evidence type="ECO:0000256" key="9">
    <source>
        <dbReference type="ARBA" id="ARBA00048679"/>
    </source>
</evidence>
<dbReference type="GO" id="GO:0043066">
    <property type="term" value="P:negative regulation of apoptotic process"/>
    <property type="evidence" value="ECO:0007669"/>
    <property type="project" value="TreeGrafter"/>
</dbReference>
<evidence type="ECO:0000313" key="13">
    <source>
        <dbReference type="Proteomes" id="UP000283210"/>
    </source>
</evidence>
<dbReference type="Gene3D" id="3.30.200.20">
    <property type="entry name" value="Phosphorylase Kinase, domain 1"/>
    <property type="match status" value="1"/>
</dbReference>
<gene>
    <name evidence="12" type="ORF">OJAV_G00209360</name>
</gene>
<keyword evidence="4" id="KW-0808">Transferase</keyword>
<accession>A0A3S2TYE2</accession>
<dbReference type="GO" id="GO:0007346">
    <property type="term" value="P:regulation of mitotic cell cycle"/>
    <property type="evidence" value="ECO:0007669"/>
    <property type="project" value="TreeGrafter"/>
</dbReference>
<evidence type="ECO:0000313" key="12">
    <source>
        <dbReference type="EMBL" id="RVE58464.1"/>
    </source>
</evidence>
<dbReference type="InterPro" id="IPR051138">
    <property type="entry name" value="PIM_Ser/Thr_kinase"/>
</dbReference>
<dbReference type="Proteomes" id="UP000283210">
    <property type="component" value="Chromosome 21"/>
</dbReference>
<dbReference type="OrthoDB" id="8596411at2759"/>
<evidence type="ECO:0000256" key="4">
    <source>
        <dbReference type="ARBA" id="ARBA00022679"/>
    </source>
</evidence>
<dbReference type="PANTHER" id="PTHR22984:SF11">
    <property type="entry name" value="AURORA KINASE-RELATED"/>
    <property type="match status" value="1"/>
</dbReference>
<evidence type="ECO:0000256" key="6">
    <source>
        <dbReference type="ARBA" id="ARBA00022777"/>
    </source>
</evidence>
<evidence type="ECO:0000256" key="10">
    <source>
        <dbReference type="SAM" id="MobiDB-lite"/>
    </source>
</evidence>
<keyword evidence="3" id="KW-0723">Serine/threonine-protein kinase</keyword>
<feature type="compositionally biased region" description="Basic and acidic residues" evidence="10">
    <location>
        <begin position="111"/>
        <end position="131"/>
    </location>
</feature>
<dbReference type="FunFam" id="3.30.200.20:FF:000475">
    <property type="entry name" value="Serine/threonine-protein kinase"/>
    <property type="match status" value="1"/>
</dbReference>
<feature type="compositionally biased region" description="Polar residues" evidence="10">
    <location>
        <begin position="67"/>
        <end position="76"/>
    </location>
</feature>
<evidence type="ECO:0000259" key="11">
    <source>
        <dbReference type="PROSITE" id="PS50011"/>
    </source>
</evidence>
<keyword evidence="6" id="KW-0418">Kinase</keyword>
<dbReference type="GO" id="GO:0005524">
    <property type="term" value="F:ATP binding"/>
    <property type="evidence" value="ECO:0007669"/>
    <property type="project" value="UniProtKB-KW"/>
</dbReference>
<dbReference type="InterPro" id="IPR000719">
    <property type="entry name" value="Prot_kinase_dom"/>
</dbReference>
<evidence type="ECO:0000256" key="3">
    <source>
        <dbReference type="ARBA" id="ARBA00022527"/>
    </source>
</evidence>
<evidence type="ECO:0000256" key="5">
    <source>
        <dbReference type="ARBA" id="ARBA00022741"/>
    </source>
</evidence>
<feature type="region of interest" description="Disordered" evidence="10">
    <location>
        <begin position="106"/>
        <end position="131"/>
    </location>
</feature>
<reference evidence="12 13" key="1">
    <citation type="submission" date="2018-11" db="EMBL/GenBank/DDBJ databases">
        <authorList>
            <person name="Lopez-Roques C."/>
            <person name="Donnadieu C."/>
            <person name="Bouchez O."/>
            <person name="Klopp C."/>
            <person name="Cabau C."/>
            <person name="Zahm M."/>
        </authorList>
    </citation>
    <scope>NUCLEOTIDE SEQUENCE [LARGE SCALE GENOMIC DNA]</scope>
    <source>
        <strain evidence="12">RS831</strain>
        <tissue evidence="12">Whole body</tissue>
    </source>
</reference>
<dbReference type="InterPro" id="IPR011009">
    <property type="entry name" value="Kinase-like_dom_sf"/>
</dbReference>
<comment type="catalytic activity">
    <reaction evidence="8">
        <text>L-threonyl-[protein] + ATP = O-phospho-L-threonyl-[protein] + ADP + H(+)</text>
        <dbReference type="Rhea" id="RHEA:46608"/>
        <dbReference type="Rhea" id="RHEA-COMP:11060"/>
        <dbReference type="Rhea" id="RHEA-COMP:11605"/>
        <dbReference type="ChEBI" id="CHEBI:15378"/>
        <dbReference type="ChEBI" id="CHEBI:30013"/>
        <dbReference type="ChEBI" id="CHEBI:30616"/>
        <dbReference type="ChEBI" id="CHEBI:61977"/>
        <dbReference type="ChEBI" id="CHEBI:456216"/>
        <dbReference type="EC" id="2.7.11.1"/>
    </reaction>
</comment>
<evidence type="ECO:0000256" key="1">
    <source>
        <dbReference type="ARBA" id="ARBA00005505"/>
    </source>
</evidence>
<dbReference type="AlphaFoldDB" id="A0A3S2TYE2"/>
<dbReference type="PROSITE" id="PS50011">
    <property type="entry name" value="PROTEIN_KINASE_DOM"/>
    <property type="match status" value="1"/>
</dbReference>
<dbReference type="Pfam" id="PF00069">
    <property type="entry name" value="Pkinase"/>
    <property type="match status" value="1"/>
</dbReference>
<name>A0A3S2TYE2_ORYJA</name>
<evidence type="ECO:0000256" key="8">
    <source>
        <dbReference type="ARBA" id="ARBA00047899"/>
    </source>
</evidence>
<dbReference type="EMBL" id="CM012457">
    <property type="protein sequence ID" value="RVE58464.1"/>
    <property type="molecule type" value="Genomic_DNA"/>
</dbReference>
<evidence type="ECO:0000256" key="2">
    <source>
        <dbReference type="ARBA" id="ARBA00012513"/>
    </source>
</evidence>
<organism evidence="12 13">
    <name type="scientific">Oryzias javanicus</name>
    <name type="common">Javanese ricefish</name>
    <name type="synonym">Aplocheilus javanicus</name>
    <dbReference type="NCBI Taxonomy" id="123683"/>
    <lineage>
        <taxon>Eukaryota</taxon>
        <taxon>Metazoa</taxon>
        <taxon>Chordata</taxon>
        <taxon>Craniata</taxon>
        <taxon>Vertebrata</taxon>
        <taxon>Euteleostomi</taxon>
        <taxon>Actinopterygii</taxon>
        <taxon>Neopterygii</taxon>
        <taxon>Teleostei</taxon>
        <taxon>Neoteleostei</taxon>
        <taxon>Acanthomorphata</taxon>
        <taxon>Ovalentaria</taxon>
        <taxon>Atherinomorphae</taxon>
        <taxon>Beloniformes</taxon>
        <taxon>Adrianichthyidae</taxon>
        <taxon>Oryziinae</taxon>
        <taxon>Oryzias</taxon>
    </lineage>
</organism>
<comment type="similarity">
    <text evidence="1">Belongs to the protein kinase superfamily. CAMK Ser/Thr protein kinase family. PIM subfamily.</text>
</comment>
<dbReference type="SUPFAM" id="SSF56112">
    <property type="entry name" value="Protein kinase-like (PK-like)"/>
    <property type="match status" value="1"/>
</dbReference>
<dbReference type="PANTHER" id="PTHR22984">
    <property type="entry name" value="SERINE/THREONINE-PROTEIN KINASE PIM"/>
    <property type="match status" value="1"/>
</dbReference>
<feature type="region of interest" description="Disordered" evidence="10">
    <location>
        <begin position="22"/>
        <end position="76"/>
    </location>
</feature>
<dbReference type="GO" id="GO:0004674">
    <property type="term" value="F:protein serine/threonine kinase activity"/>
    <property type="evidence" value="ECO:0007669"/>
    <property type="project" value="UniProtKB-KW"/>
</dbReference>
<protein>
    <recommendedName>
        <fullName evidence="2">non-specific serine/threonine protein kinase</fullName>
        <ecNumber evidence="2">2.7.11.1</ecNumber>
    </recommendedName>
</protein>
<keyword evidence="7" id="KW-0067">ATP-binding</keyword>
<comment type="catalytic activity">
    <reaction evidence="9">
        <text>L-seryl-[protein] + ATP = O-phospho-L-seryl-[protein] + ADP + H(+)</text>
        <dbReference type="Rhea" id="RHEA:17989"/>
        <dbReference type="Rhea" id="RHEA-COMP:9863"/>
        <dbReference type="Rhea" id="RHEA-COMP:11604"/>
        <dbReference type="ChEBI" id="CHEBI:15378"/>
        <dbReference type="ChEBI" id="CHEBI:29999"/>
        <dbReference type="ChEBI" id="CHEBI:30616"/>
        <dbReference type="ChEBI" id="CHEBI:83421"/>
        <dbReference type="ChEBI" id="CHEBI:456216"/>
        <dbReference type="EC" id="2.7.11.1"/>
    </reaction>
</comment>
<dbReference type="GO" id="GO:0005737">
    <property type="term" value="C:cytoplasm"/>
    <property type="evidence" value="ECO:0007669"/>
    <property type="project" value="TreeGrafter"/>
</dbReference>
<dbReference type="PROSITE" id="PS00108">
    <property type="entry name" value="PROTEIN_KINASE_ST"/>
    <property type="match status" value="1"/>
</dbReference>
<keyword evidence="5" id="KW-0547">Nucleotide-binding</keyword>
<dbReference type="Gene3D" id="1.10.510.10">
    <property type="entry name" value="Transferase(Phosphotransferase) domain 1"/>
    <property type="match status" value="1"/>
</dbReference>
<dbReference type="InterPro" id="IPR008271">
    <property type="entry name" value="Ser/Thr_kinase_AS"/>
</dbReference>
<dbReference type="EC" id="2.7.11.1" evidence="2"/>
<feature type="domain" description="Protein kinase" evidence="11">
    <location>
        <begin position="143"/>
        <end position="404"/>
    </location>
</feature>
<reference evidence="12 13" key="2">
    <citation type="submission" date="2019-01" db="EMBL/GenBank/DDBJ databases">
        <title>A chromosome length genome reference of the Java medaka (oryzias javanicus).</title>
        <authorList>
            <person name="Herpin A."/>
            <person name="Takehana Y."/>
            <person name="Naruse K."/>
            <person name="Ansai S."/>
            <person name="Kawaguchi M."/>
        </authorList>
    </citation>
    <scope>NUCLEOTIDE SEQUENCE [LARGE SCALE GENOMIC DNA]</scope>
    <source>
        <strain evidence="12">RS831</strain>
        <tissue evidence="12">Whole body</tissue>
    </source>
</reference>
<sequence length="405" mass="46450">MRNEERFNKVYDKLCWCSTSQQNQTPLEDLTEPEPRTSPQEPTRGKGMKRKSQEYLHDKKKPFPNVDNESMGSSRSVNNGVRKKFLKMSRAKFDFYKHALKKNTAAVAKGESSRKLENPEKAKQKIKDGRSAKEQSAEFEAKYVELDQLGEGGCGSVFSGYRKPDNLQVAIKHIPKCNAPVKLQDESGKLLCMEVAVMLKLKDEALHAVDKASPVVLLDWYDLRKELILVMERPIPAMDMLDYIESKGGTLPEDETKIIMRQLIKTAIDLEDKNIFHRDIKIENILIETGSVVPHARLIDFGVSCMTTERSCYRVFTGTPNHVPPEFLTCCRYRAGPTTVWQLGVVMFETFNKSENFTTEKFIGKNLKIREELSEHCQDFLRACLNTFPEKRPKLKDLLSHPWLK</sequence>